<dbReference type="GO" id="GO:0003677">
    <property type="term" value="F:DNA binding"/>
    <property type="evidence" value="ECO:0007669"/>
    <property type="project" value="UniProtKB-KW"/>
</dbReference>
<dbReference type="GO" id="GO:0005829">
    <property type="term" value="C:cytosol"/>
    <property type="evidence" value="ECO:0007669"/>
    <property type="project" value="TreeGrafter"/>
</dbReference>
<evidence type="ECO:0000313" key="6">
    <source>
        <dbReference type="EMBL" id="GGL02588.1"/>
    </source>
</evidence>
<evidence type="ECO:0000256" key="1">
    <source>
        <dbReference type="ARBA" id="ARBA00009437"/>
    </source>
</evidence>
<dbReference type="EMBL" id="BMMH01000002">
    <property type="protein sequence ID" value="GGL02588.1"/>
    <property type="molecule type" value="Genomic_DNA"/>
</dbReference>
<comment type="caution">
    <text evidence="6">The sequence shown here is derived from an EMBL/GenBank/DDBJ whole genome shotgun (WGS) entry which is preliminary data.</text>
</comment>
<reference evidence="6" key="2">
    <citation type="submission" date="2020-09" db="EMBL/GenBank/DDBJ databases">
        <authorList>
            <person name="Sun Q."/>
            <person name="Zhou Y."/>
        </authorList>
    </citation>
    <scope>NUCLEOTIDE SEQUENCE</scope>
    <source>
        <strain evidence="6">CGMCC 4.3508</strain>
    </source>
</reference>
<feature type="domain" description="HTH lysR-type" evidence="5">
    <location>
        <begin position="28"/>
        <end position="80"/>
    </location>
</feature>
<sequence length="329" mass="36301">MLFVMETGGARDLDELLDHGVRSLLPELAVFVGLADWSTLTGAADRVRIGQPTASRMLARLQRELGLELVRREGRNIVLTPVGLRLLPFARRSLEEFQHGILEAREESGRSRGTVTLSFLHTLGARFVPELIAEFRADHPGVDFVLMQDNRENCLRSLGRREVDLAFVSPAPSESMYISKTIQAQELLLTVPAGHWVASRKSVDLSEVQNEDFIVFTPGVGLRSLSDTLCRQAGFTPRARFQVQDTTTARGVVAAGLGVAILPHSDQKVAVGRGCREIPISGALAQRQLVLTWLTEPRITKASLAFRRFVLSRFAGDRERTAVDDQLPG</sequence>
<dbReference type="InterPro" id="IPR000847">
    <property type="entry name" value="LysR_HTH_N"/>
</dbReference>
<dbReference type="InterPro" id="IPR050950">
    <property type="entry name" value="HTH-type_LysR_regulators"/>
</dbReference>
<evidence type="ECO:0000259" key="5">
    <source>
        <dbReference type="PROSITE" id="PS50931"/>
    </source>
</evidence>
<protein>
    <submittedName>
        <fullName evidence="6">Transcriptional regulator</fullName>
    </submittedName>
</protein>
<name>A0A917RE78_9NOCA</name>
<evidence type="ECO:0000256" key="4">
    <source>
        <dbReference type="ARBA" id="ARBA00023163"/>
    </source>
</evidence>
<dbReference type="PANTHER" id="PTHR30419:SF28">
    <property type="entry name" value="HTH-TYPE TRANSCRIPTIONAL REGULATOR BSDA"/>
    <property type="match status" value="1"/>
</dbReference>
<keyword evidence="7" id="KW-1185">Reference proteome</keyword>
<organism evidence="6 7">
    <name type="scientific">Nocardia jinanensis</name>
    <dbReference type="NCBI Taxonomy" id="382504"/>
    <lineage>
        <taxon>Bacteria</taxon>
        <taxon>Bacillati</taxon>
        <taxon>Actinomycetota</taxon>
        <taxon>Actinomycetes</taxon>
        <taxon>Mycobacteriales</taxon>
        <taxon>Nocardiaceae</taxon>
        <taxon>Nocardia</taxon>
    </lineage>
</organism>
<dbReference type="GO" id="GO:0003700">
    <property type="term" value="F:DNA-binding transcription factor activity"/>
    <property type="evidence" value="ECO:0007669"/>
    <property type="project" value="InterPro"/>
</dbReference>
<dbReference type="InterPro" id="IPR036390">
    <property type="entry name" value="WH_DNA-bd_sf"/>
</dbReference>
<gene>
    <name evidence="6" type="ORF">GCM10011588_16670</name>
</gene>
<dbReference type="InterPro" id="IPR005119">
    <property type="entry name" value="LysR_subst-bd"/>
</dbReference>
<dbReference type="Pfam" id="PF03466">
    <property type="entry name" value="LysR_substrate"/>
    <property type="match status" value="1"/>
</dbReference>
<evidence type="ECO:0000313" key="7">
    <source>
        <dbReference type="Proteomes" id="UP000638263"/>
    </source>
</evidence>
<accession>A0A917RE78</accession>
<keyword evidence="3" id="KW-0238">DNA-binding</keyword>
<dbReference type="AlphaFoldDB" id="A0A917RE78"/>
<dbReference type="Proteomes" id="UP000638263">
    <property type="component" value="Unassembled WGS sequence"/>
</dbReference>
<dbReference type="Gene3D" id="3.40.190.290">
    <property type="match status" value="1"/>
</dbReference>
<dbReference type="InterPro" id="IPR036388">
    <property type="entry name" value="WH-like_DNA-bd_sf"/>
</dbReference>
<dbReference type="SUPFAM" id="SSF46785">
    <property type="entry name" value="Winged helix' DNA-binding domain"/>
    <property type="match status" value="1"/>
</dbReference>
<comment type="similarity">
    <text evidence="1">Belongs to the LysR transcriptional regulatory family.</text>
</comment>
<reference evidence="6" key="1">
    <citation type="journal article" date="2014" name="Int. J. Syst. Evol. Microbiol.">
        <title>Complete genome sequence of Corynebacterium casei LMG S-19264T (=DSM 44701T), isolated from a smear-ripened cheese.</title>
        <authorList>
            <consortium name="US DOE Joint Genome Institute (JGI-PGF)"/>
            <person name="Walter F."/>
            <person name="Albersmeier A."/>
            <person name="Kalinowski J."/>
            <person name="Ruckert C."/>
        </authorList>
    </citation>
    <scope>NUCLEOTIDE SEQUENCE</scope>
    <source>
        <strain evidence="6">CGMCC 4.3508</strain>
    </source>
</reference>
<evidence type="ECO:0000256" key="3">
    <source>
        <dbReference type="ARBA" id="ARBA00023125"/>
    </source>
</evidence>
<dbReference type="PANTHER" id="PTHR30419">
    <property type="entry name" value="HTH-TYPE TRANSCRIPTIONAL REGULATOR YBHD"/>
    <property type="match status" value="1"/>
</dbReference>
<dbReference type="Pfam" id="PF00126">
    <property type="entry name" value="HTH_1"/>
    <property type="match status" value="1"/>
</dbReference>
<keyword evidence="4" id="KW-0804">Transcription</keyword>
<keyword evidence="2" id="KW-0805">Transcription regulation</keyword>
<proteinExistence type="inferred from homology"/>
<evidence type="ECO:0000256" key="2">
    <source>
        <dbReference type="ARBA" id="ARBA00023015"/>
    </source>
</evidence>
<dbReference type="PROSITE" id="PS50931">
    <property type="entry name" value="HTH_LYSR"/>
    <property type="match status" value="1"/>
</dbReference>
<dbReference type="Gene3D" id="1.10.10.10">
    <property type="entry name" value="Winged helix-like DNA-binding domain superfamily/Winged helix DNA-binding domain"/>
    <property type="match status" value="1"/>
</dbReference>
<dbReference type="SUPFAM" id="SSF53850">
    <property type="entry name" value="Periplasmic binding protein-like II"/>
    <property type="match status" value="1"/>
</dbReference>